<feature type="domain" description="Beta-lactamase-related" evidence="1">
    <location>
        <begin position="15"/>
        <end position="335"/>
    </location>
</feature>
<keyword evidence="3" id="KW-1185">Reference proteome</keyword>
<evidence type="ECO:0000313" key="3">
    <source>
        <dbReference type="Proteomes" id="UP000094412"/>
    </source>
</evidence>
<proteinExistence type="predicted"/>
<dbReference type="InterPro" id="IPR001466">
    <property type="entry name" value="Beta-lactam-related"/>
</dbReference>
<comment type="caution">
    <text evidence="2">The sequence shown here is derived from an EMBL/GenBank/DDBJ whole genome shotgun (WGS) entry which is preliminary data.</text>
</comment>
<name>A0A1C2DE65_9HYPH</name>
<protein>
    <recommendedName>
        <fullName evidence="1">Beta-lactamase-related domain-containing protein</fullName>
    </recommendedName>
</protein>
<dbReference type="InterPro" id="IPR012338">
    <property type="entry name" value="Beta-lactam/transpept-like"/>
</dbReference>
<dbReference type="Pfam" id="PF00144">
    <property type="entry name" value="Beta-lactamase"/>
    <property type="match status" value="1"/>
</dbReference>
<evidence type="ECO:0000259" key="1">
    <source>
        <dbReference type="Pfam" id="PF00144"/>
    </source>
</evidence>
<evidence type="ECO:0000313" key="2">
    <source>
        <dbReference type="EMBL" id="OCX12975.1"/>
    </source>
</evidence>
<sequence>MDVMKEPGSAAELERYLHAEIEAHEIPGLGVTIVRDGEILHLGGYGLANIEHRVAATADTIFHSGSTGKMFTAAAILILLQDGLLDIDHPVDRYLTEVPRSWADMTIRHLLSMTSGFGNFADVFAPAPIENNVVPVNLWQDHSDEQLLALASMSPLAFAPGESYLYSNISYIVASLVVRRITGKPYYASLRERLFAPAGMASAREASSHDIVLNRASGYSRHSGALRNSHWTAPTMLRTGDGGLYFSPRDIARWFIELDRPRVFRSETIAAMFEPTLTSDGRPAINGYGLGWQNSEIRGHRKIRHGGTWDGFRAELARFPDQRLSVAVLANIDSAQVARIAHKVAGFFDGAVAPHEPVADSKPALTSRDAMLIKAIARRSATSEAFSEECWRLWSDKWFDQLIAESESDLGVANMELIEDAGDRRHYRLATGRYHMHWTVDRQADGRIAAMRFHME</sequence>
<dbReference type="OrthoDB" id="5377431at2"/>
<dbReference type="Proteomes" id="UP000094412">
    <property type="component" value="Unassembled WGS sequence"/>
</dbReference>
<gene>
    <name evidence="2" type="ORF">QV13_25795</name>
</gene>
<dbReference type="PANTHER" id="PTHR46825">
    <property type="entry name" value="D-ALANYL-D-ALANINE-CARBOXYPEPTIDASE/ENDOPEPTIDASE AMPH"/>
    <property type="match status" value="1"/>
</dbReference>
<dbReference type="PANTHER" id="PTHR46825:SF9">
    <property type="entry name" value="BETA-LACTAMASE-RELATED DOMAIN-CONTAINING PROTEIN"/>
    <property type="match status" value="1"/>
</dbReference>
<dbReference type="AlphaFoldDB" id="A0A1C2DE65"/>
<dbReference type="InterPro" id="IPR050491">
    <property type="entry name" value="AmpC-like"/>
</dbReference>
<dbReference type="EMBL" id="MDEO01000036">
    <property type="protein sequence ID" value="OCX12975.1"/>
    <property type="molecule type" value="Genomic_DNA"/>
</dbReference>
<dbReference type="STRING" id="1566387.QV13_25795"/>
<dbReference type="RefSeq" id="WP_024924413.1">
    <property type="nucleotide sequence ID" value="NZ_MDEO01000036.1"/>
</dbReference>
<organism evidence="2 3">
    <name type="scientific">Mesorhizobium hungaricum</name>
    <dbReference type="NCBI Taxonomy" id="1566387"/>
    <lineage>
        <taxon>Bacteria</taxon>
        <taxon>Pseudomonadati</taxon>
        <taxon>Pseudomonadota</taxon>
        <taxon>Alphaproteobacteria</taxon>
        <taxon>Hyphomicrobiales</taxon>
        <taxon>Phyllobacteriaceae</taxon>
        <taxon>Mesorhizobium</taxon>
    </lineage>
</organism>
<accession>A0A1C2DE65</accession>
<dbReference type="SUPFAM" id="SSF56601">
    <property type="entry name" value="beta-lactamase/transpeptidase-like"/>
    <property type="match status" value="1"/>
</dbReference>
<reference evidence="2 3" key="1">
    <citation type="submission" date="2016-08" db="EMBL/GenBank/DDBJ databases">
        <title>Whole genome sequence of Mesorhizobium sp. strain UASWS1009 isolated from industrial sewage.</title>
        <authorList>
            <person name="Crovadore J."/>
            <person name="Calmin G."/>
            <person name="Chablais R."/>
            <person name="Cochard B."/>
            <person name="Lefort F."/>
        </authorList>
    </citation>
    <scope>NUCLEOTIDE SEQUENCE [LARGE SCALE GENOMIC DNA]</scope>
    <source>
        <strain evidence="2 3">UASWS1009</strain>
    </source>
</reference>
<dbReference type="Gene3D" id="3.40.710.10">
    <property type="entry name" value="DD-peptidase/beta-lactamase superfamily"/>
    <property type="match status" value="1"/>
</dbReference>